<comment type="similarity">
    <text evidence="1">Belongs to the ParD antitoxin family.</text>
</comment>
<organism evidence="3 4">
    <name type="scientific">Hoeflea ulvae</name>
    <dbReference type="NCBI Taxonomy" id="2983764"/>
    <lineage>
        <taxon>Bacteria</taxon>
        <taxon>Pseudomonadati</taxon>
        <taxon>Pseudomonadota</taxon>
        <taxon>Alphaproteobacteria</taxon>
        <taxon>Hyphomicrobiales</taxon>
        <taxon>Rhizobiaceae</taxon>
        <taxon>Hoeflea</taxon>
    </lineage>
</organism>
<evidence type="ECO:0000313" key="3">
    <source>
        <dbReference type="EMBL" id="MCY0096024.1"/>
    </source>
</evidence>
<dbReference type="Pfam" id="PF03693">
    <property type="entry name" value="ParD_antitoxin"/>
    <property type="match status" value="1"/>
</dbReference>
<dbReference type="InterPro" id="IPR038296">
    <property type="entry name" value="ParD_sf"/>
</dbReference>
<sequence length="81" mass="9216">MNFSLGRTWEQYVAEQVKSGVFNNASEVVRDALRRQQEQLLQLEALRRDLAQGVASIKTGDISRTSPEDIIRQAKARKQSQ</sequence>
<protein>
    <submittedName>
        <fullName evidence="3">Type II toxin-antitoxin system ParD family antitoxin</fullName>
    </submittedName>
</protein>
<dbReference type="Gene3D" id="6.10.10.120">
    <property type="entry name" value="Antitoxin ParD1-like"/>
    <property type="match status" value="1"/>
</dbReference>
<name>A0ABT3YJE3_9HYPH</name>
<keyword evidence="2" id="KW-1277">Toxin-antitoxin system</keyword>
<evidence type="ECO:0000256" key="2">
    <source>
        <dbReference type="ARBA" id="ARBA00022649"/>
    </source>
</evidence>
<evidence type="ECO:0000256" key="1">
    <source>
        <dbReference type="ARBA" id="ARBA00008580"/>
    </source>
</evidence>
<evidence type="ECO:0000313" key="4">
    <source>
        <dbReference type="Proteomes" id="UP001081283"/>
    </source>
</evidence>
<gene>
    <name evidence="3" type="ORF">OEG82_18670</name>
</gene>
<reference evidence="3" key="1">
    <citation type="submission" date="2022-10" db="EMBL/GenBank/DDBJ databases">
        <title>Hoeflea sp. J2-29, isolated from marine algae.</title>
        <authorList>
            <person name="Kristyanto S."/>
            <person name="Kim J.M."/>
            <person name="Jeon C.O."/>
        </authorList>
    </citation>
    <scope>NUCLEOTIDE SEQUENCE</scope>
    <source>
        <strain evidence="3">J2-29</strain>
    </source>
</reference>
<accession>A0ABT3YJE3</accession>
<comment type="caution">
    <text evidence="3">The sequence shown here is derived from an EMBL/GenBank/DDBJ whole genome shotgun (WGS) entry which is preliminary data.</text>
</comment>
<dbReference type="InterPro" id="IPR022789">
    <property type="entry name" value="ParD"/>
</dbReference>
<proteinExistence type="inferred from homology"/>
<dbReference type="NCBIfam" id="TIGR02606">
    <property type="entry name" value="antidote_CC2985"/>
    <property type="match status" value="1"/>
</dbReference>
<dbReference type="PANTHER" id="PTHR36582">
    <property type="entry name" value="ANTITOXIN PARD"/>
    <property type="match status" value="1"/>
</dbReference>
<dbReference type="RefSeq" id="WP_267613876.1">
    <property type="nucleotide sequence ID" value="NZ_JAOVZQ010000001.1"/>
</dbReference>
<dbReference type="SUPFAM" id="SSF47598">
    <property type="entry name" value="Ribbon-helix-helix"/>
    <property type="match status" value="1"/>
</dbReference>
<dbReference type="InterPro" id="IPR010985">
    <property type="entry name" value="Ribbon_hlx_hlx"/>
</dbReference>
<dbReference type="PANTHER" id="PTHR36582:SF2">
    <property type="entry name" value="ANTITOXIN PARD"/>
    <property type="match status" value="1"/>
</dbReference>
<dbReference type="EMBL" id="JAOVZQ010000001">
    <property type="protein sequence ID" value="MCY0096024.1"/>
    <property type="molecule type" value="Genomic_DNA"/>
</dbReference>
<dbReference type="Proteomes" id="UP001081283">
    <property type="component" value="Unassembled WGS sequence"/>
</dbReference>
<keyword evidence="4" id="KW-1185">Reference proteome</keyword>